<dbReference type="AlphaFoldDB" id="A0AAE0DW63"/>
<protein>
    <submittedName>
        <fullName evidence="2">Uncharacterized protein</fullName>
    </submittedName>
</protein>
<accession>A0AAE0DW63</accession>
<keyword evidence="3" id="KW-1185">Reference proteome</keyword>
<gene>
    <name evidence="2" type="ORF">Dsin_024378</name>
</gene>
<dbReference type="Proteomes" id="UP001281410">
    <property type="component" value="Unassembled WGS sequence"/>
</dbReference>
<feature type="compositionally biased region" description="Basic and acidic residues" evidence="1">
    <location>
        <begin position="97"/>
        <end position="109"/>
    </location>
</feature>
<name>A0AAE0DW63_9ROSI</name>
<feature type="compositionally biased region" description="Polar residues" evidence="1">
    <location>
        <begin position="124"/>
        <end position="138"/>
    </location>
</feature>
<evidence type="ECO:0000313" key="3">
    <source>
        <dbReference type="Proteomes" id="UP001281410"/>
    </source>
</evidence>
<dbReference type="EMBL" id="JANJYJ010000008">
    <property type="protein sequence ID" value="KAK3193068.1"/>
    <property type="molecule type" value="Genomic_DNA"/>
</dbReference>
<organism evidence="2 3">
    <name type="scientific">Dipteronia sinensis</name>
    <dbReference type="NCBI Taxonomy" id="43782"/>
    <lineage>
        <taxon>Eukaryota</taxon>
        <taxon>Viridiplantae</taxon>
        <taxon>Streptophyta</taxon>
        <taxon>Embryophyta</taxon>
        <taxon>Tracheophyta</taxon>
        <taxon>Spermatophyta</taxon>
        <taxon>Magnoliopsida</taxon>
        <taxon>eudicotyledons</taxon>
        <taxon>Gunneridae</taxon>
        <taxon>Pentapetalae</taxon>
        <taxon>rosids</taxon>
        <taxon>malvids</taxon>
        <taxon>Sapindales</taxon>
        <taxon>Sapindaceae</taxon>
        <taxon>Hippocastanoideae</taxon>
        <taxon>Acereae</taxon>
        <taxon>Dipteronia</taxon>
    </lineage>
</organism>
<feature type="region of interest" description="Disordered" evidence="1">
    <location>
        <begin position="97"/>
        <end position="138"/>
    </location>
</feature>
<reference evidence="2" key="1">
    <citation type="journal article" date="2023" name="Plant J.">
        <title>Genome sequences and population genomics provide insights into the demographic history, inbreeding, and mutation load of two 'living fossil' tree species of Dipteronia.</title>
        <authorList>
            <person name="Feng Y."/>
            <person name="Comes H.P."/>
            <person name="Chen J."/>
            <person name="Zhu S."/>
            <person name="Lu R."/>
            <person name="Zhang X."/>
            <person name="Li P."/>
            <person name="Qiu J."/>
            <person name="Olsen K.M."/>
            <person name="Qiu Y."/>
        </authorList>
    </citation>
    <scope>NUCLEOTIDE SEQUENCE</scope>
    <source>
        <strain evidence="2">NBL</strain>
    </source>
</reference>
<proteinExistence type="predicted"/>
<sequence length="138" mass="15902">MDSVRMLISYNERWEELPHGSQRYVGAVNKEILVQKNLTYEELLRVFQSIVKLDQNKYVIEIQSIAVVPGSTWPTVISDDDDVQFILQEDKAIPQEHQTFEEPIHEEPTRGSALPQDMRGTPADTKTMNTKNVNDMIE</sequence>
<evidence type="ECO:0000256" key="1">
    <source>
        <dbReference type="SAM" id="MobiDB-lite"/>
    </source>
</evidence>
<comment type="caution">
    <text evidence="2">The sequence shown here is derived from an EMBL/GenBank/DDBJ whole genome shotgun (WGS) entry which is preliminary data.</text>
</comment>
<evidence type="ECO:0000313" key="2">
    <source>
        <dbReference type="EMBL" id="KAK3193068.1"/>
    </source>
</evidence>